<evidence type="ECO:0000259" key="9">
    <source>
        <dbReference type="PROSITE" id="PS50850"/>
    </source>
</evidence>
<evidence type="ECO:0000256" key="7">
    <source>
        <dbReference type="SAM" id="MobiDB-lite"/>
    </source>
</evidence>
<evidence type="ECO:0000256" key="1">
    <source>
        <dbReference type="ARBA" id="ARBA00004141"/>
    </source>
</evidence>
<protein>
    <submittedName>
        <fullName evidence="10">Niacin transporter NiaP</fullName>
    </submittedName>
</protein>
<dbReference type="InterPro" id="IPR020846">
    <property type="entry name" value="MFS_dom"/>
</dbReference>
<evidence type="ECO:0000256" key="2">
    <source>
        <dbReference type="ARBA" id="ARBA00010992"/>
    </source>
</evidence>
<dbReference type="PANTHER" id="PTHR23511">
    <property type="entry name" value="SYNAPTIC VESICLE GLYCOPROTEIN 2"/>
    <property type="match status" value="1"/>
</dbReference>
<feature type="transmembrane region" description="Helical" evidence="8">
    <location>
        <begin position="12"/>
        <end position="30"/>
    </location>
</feature>
<feature type="transmembrane region" description="Helical" evidence="8">
    <location>
        <begin position="226"/>
        <end position="248"/>
    </location>
</feature>
<dbReference type="GO" id="GO:0016020">
    <property type="term" value="C:membrane"/>
    <property type="evidence" value="ECO:0007669"/>
    <property type="project" value="UniProtKB-SubCell"/>
</dbReference>
<evidence type="ECO:0000256" key="4">
    <source>
        <dbReference type="ARBA" id="ARBA00022692"/>
    </source>
</evidence>
<dbReference type="CDD" id="cd17316">
    <property type="entry name" value="MFS_SV2_like"/>
    <property type="match status" value="1"/>
</dbReference>
<keyword evidence="5 8" id="KW-1133">Transmembrane helix</keyword>
<feature type="transmembrane region" description="Helical" evidence="8">
    <location>
        <begin position="333"/>
        <end position="355"/>
    </location>
</feature>
<feature type="transmembrane region" description="Helical" evidence="8">
    <location>
        <begin position="50"/>
        <end position="71"/>
    </location>
</feature>
<dbReference type="InterPro" id="IPR011701">
    <property type="entry name" value="MFS"/>
</dbReference>
<reference evidence="10" key="1">
    <citation type="submission" date="2020-02" db="EMBL/GenBank/DDBJ databases">
        <authorList>
            <person name="Meier V. D."/>
        </authorList>
    </citation>
    <scope>NUCLEOTIDE SEQUENCE</scope>
    <source>
        <strain evidence="10">AVDCRST_MAG68</strain>
    </source>
</reference>
<dbReference type="AlphaFoldDB" id="A0A6J4LX40"/>
<organism evidence="10">
    <name type="scientific">uncultured Gemmatimonadota bacterium</name>
    <dbReference type="NCBI Taxonomy" id="203437"/>
    <lineage>
        <taxon>Bacteria</taxon>
        <taxon>Pseudomonadati</taxon>
        <taxon>Gemmatimonadota</taxon>
        <taxon>environmental samples</taxon>
    </lineage>
</organism>
<dbReference type="Pfam" id="PF07690">
    <property type="entry name" value="MFS_1"/>
    <property type="match status" value="1"/>
</dbReference>
<evidence type="ECO:0000313" key="10">
    <source>
        <dbReference type="EMBL" id="CAA9340429.1"/>
    </source>
</evidence>
<keyword evidence="4 8" id="KW-0812">Transmembrane</keyword>
<feature type="transmembrane region" description="Helical" evidence="8">
    <location>
        <begin position="102"/>
        <end position="121"/>
    </location>
</feature>
<dbReference type="EMBL" id="CADCTW010000140">
    <property type="protein sequence ID" value="CAA9340429.1"/>
    <property type="molecule type" value="Genomic_DNA"/>
</dbReference>
<evidence type="ECO:0000256" key="8">
    <source>
        <dbReference type="SAM" id="Phobius"/>
    </source>
</evidence>
<feature type="region of interest" description="Disordered" evidence="7">
    <location>
        <begin position="524"/>
        <end position="547"/>
    </location>
</feature>
<feature type="transmembrane region" description="Helical" evidence="8">
    <location>
        <begin position="495"/>
        <end position="515"/>
    </location>
</feature>
<feature type="transmembrane region" description="Helical" evidence="8">
    <location>
        <begin position="402"/>
        <end position="420"/>
    </location>
</feature>
<keyword evidence="3" id="KW-0813">Transport</keyword>
<dbReference type="PROSITE" id="PS50850">
    <property type="entry name" value="MFS"/>
    <property type="match status" value="1"/>
</dbReference>
<evidence type="ECO:0000256" key="3">
    <source>
        <dbReference type="ARBA" id="ARBA00022448"/>
    </source>
</evidence>
<feature type="transmembrane region" description="Helical" evidence="8">
    <location>
        <begin position="194"/>
        <end position="214"/>
    </location>
</feature>
<accession>A0A6J4LX40</accession>
<evidence type="ECO:0000256" key="5">
    <source>
        <dbReference type="ARBA" id="ARBA00022989"/>
    </source>
</evidence>
<gene>
    <name evidence="10" type="ORF">AVDCRST_MAG68-2988</name>
</gene>
<feature type="transmembrane region" description="Helical" evidence="8">
    <location>
        <begin position="432"/>
        <end position="455"/>
    </location>
</feature>
<proteinExistence type="inferred from homology"/>
<feature type="domain" description="Major facilitator superfamily (MFS) profile" evidence="9">
    <location>
        <begin position="104"/>
        <end position="521"/>
    </location>
</feature>
<dbReference type="InterPro" id="IPR036259">
    <property type="entry name" value="MFS_trans_sf"/>
</dbReference>
<dbReference type="GO" id="GO:0022857">
    <property type="term" value="F:transmembrane transporter activity"/>
    <property type="evidence" value="ECO:0007669"/>
    <property type="project" value="InterPro"/>
</dbReference>
<name>A0A6J4LX40_9BACT</name>
<dbReference type="SUPFAM" id="SSF103473">
    <property type="entry name" value="MFS general substrate transporter"/>
    <property type="match status" value="1"/>
</dbReference>
<feature type="transmembrane region" description="Helical" evidence="8">
    <location>
        <begin position="254"/>
        <end position="273"/>
    </location>
</feature>
<evidence type="ECO:0000256" key="6">
    <source>
        <dbReference type="ARBA" id="ARBA00023136"/>
    </source>
</evidence>
<feature type="transmembrane region" description="Helical" evidence="8">
    <location>
        <begin position="375"/>
        <end position="395"/>
    </location>
</feature>
<keyword evidence="6 8" id="KW-0472">Membrane</keyword>
<sequence length="547" mass="57877">MSTHTGVALRHAGAFWAGVAMVSAGVLAHLPEFVAASSMGYRMAGMPMSALMTAGMLLIVVGLALAAFGLIPAGSLRKPAATAGSPVLLRTMDDAPLTRQHWGLLFVLGIALVIDVMKPATLGFVVPGLKAEYGITTGQAALLPMAALTGTTIGSLIWGILADRMGRRAAILLASLLFVGTSICGFMPSFGWNLFMCFMMGTSAGGMLPIVYALMTESMPAKKRGWLVVLHGGLGTVAGYLLAAGLAALLEPHFSWRVLWFMGLPTGILLLVLNRWIPESPRFLLEHGRVEEAEHVLRRFGVILTHQAPAETRETAPAPEEGFKLFALFRPPLRLRTLTVGMYAFGWSLVNWGFLTFTPTILQDRGVAAASASRMLFWSALIAVPATVLVAYLYGYWSSRKSMMLFAGLTAATLLLFAVVDPGAGGERTSMLMPLMVLLLVGSGGVISMLSPYTAEVYPTRLRGTGSGFSAGCSKVGGILAPPMIALTLLHFPGFAVIGLVTAAPVLLSTLMLAVGGVETRDRRLEDVSDAPPPEPSPERQPALAGD</sequence>
<dbReference type="Gene3D" id="1.20.1250.20">
    <property type="entry name" value="MFS general substrate transporter like domains"/>
    <property type="match status" value="1"/>
</dbReference>
<feature type="transmembrane region" description="Helical" evidence="8">
    <location>
        <begin position="467"/>
        <end position="489"/>
    </location>
</feature>
<comment type="similarity">
    <text evidence="2">Belongs to the major facilitator superfamily. Sugar transporter (TC 2.A.1.1) family.</text>
</comment>
<dbReference type="PANTHER" id="PTHR23511:SF34">
    <property type="entry name" value="SYNAPTIC VESICLE GLYCOPROTEIN 2"/>
    <property type="match status" value="1"/>
</dbReference>
<feature type="transmembrane region" description="Helical" evidence="8">
    <location>
        <begin position="169"/>
        <end position="188"/>
    </location>
</feature>
<feature type="transmembrane region" description="Helical" evidence="8">
    <location>
        <begin position="141"/>
        <end position="162"/>
    </location>
</feature>
<comment type="subcellular location">
    <subcellularLocation>
        <location evidence="1">Membrane</location>
        <topology evidence="1">Multi-pass membrane protein</topology>
    </subcellularLocation>
</comment>